<organism evidence="2 3">
    <name type="scientific">Colletotrichum higginsianum (strain IMI 349063)</name>
    <name type="common">Crucifer anthracnose fungus</name>
    <dbReference type="NCBI Taxonomy" id="759273"/>
    <lineage>
        <taxon>Eukaryota</taxon>
        <taxon>Fungi</taxon>
        <taxon>Dikarya</taxon>
        <taxon>Ascomycota</taxon>
        <taxon>Pezizomycotina</taxon>
        <taxon>Sordariomycetes</taxon>
        <taxon>Hypocreomycetidae</taxon>
        <taxon>Glomerellales</taxon>
        <taxon>Glomerellaceae</taxon>
        <taxon>Colletotrichum</taxon>
        <taxon>Colletotrichum destructivum species complex</taxon>
    </lineage>
</organism>
<dbReference type="EMBL" id="LTAN01000008">
    <property type="protein sequence ID" value="OBR05196.1"/>
    <property type="molecule type" value="Genomic_DNA"/>
</dbReference>
<protein>
    <submittedName>
        <fullName evidence="2">Uncharacterized protein</fullName>
    </submittedName>
</protein>
<feature type="compositionally biased region" description="Basic and acidic residues" evidence="1">
    <location>
        <begin position="1"/>
        <end position="10"/>
    </location>
</feature>
<evidence type="ECO:0000256" key="1">
    <source>
        <dbReference type="SAM" id="MobiDB-lite"/>
    </source>
</evidence>
<dbReference type="VEuPathDB" id="FungiDB:CH63R_11899"/>
<reference evidence="3" key="1">
    <citation type="journal article" date="2017" name="BMC Genomics">
        <title>Gapless genome assembly of Colletotrichum higginsianum reveals chromosome structure and association of transposable elements with secondary metabolite gene clusters.</title>
        <authorList>
            <person name="Dallery J.-F."/>
            <person name="Lapalu N."/>
            <person name="Zampounis A."/>
            <person name="Pigne S."/>
            <person name="Luyten I."/>
            <person name="Amselem J."/>
            <person name="Wittenberg A.H.J."/>
            <person name="Zhou S."/>
            <person name="de Queiroz M.V."/>
            <person name="Robin G.P."/>
            <person name="Auger A."/>
            <person name="Hainaut M."/>
            <person name="Henrissat B."/>
            <person name="Kim K.-T."/>
            <person name="Lee Y.-H."/>
            <person name="Lespinet O."/>
            <person name="Schwartz D.C."/>
            <person name="Thon M.R."/>
            <person name="O'Connell R.J."/>
        </authorList>
    </citation>
    <scope>NUCLEOTIDE SEQUENCE [LARGE SCALE GENOMIC DNA]</scope>
    <source>
        <strain evidence="3">IMI 349063</strain>
    </source>
</reference>
<evidence type="ECO:0000313" key="2">
    <source>
        <dbReference type="EMBL" id="OBR05196.1"/>
    </source>
</evidence>
<comment type="caution">
    <text evidence="2">The sequence shown here is derived from an EMBL/GenBank/DDBJ whole genome shotgun (WGS) entry which is preliminary data.</text>
</comment>
<evidence type="ECO:0000313" key="3">
    <source>
        <dbReference type="Proteomes" id="UP000092177"/>
    </source>
</evidence>
<proteinExistence type="predicted"/>
<feature type="compositionally biased region" description="Basic and acidic residues" evidence="1">
    <location>
        <begin position="36"/>
        <end position="47"/>
    </location>
</feature>
<feature type="region of interest" description="Disordered" evidence="1">
    <location>
        <begin position="1"/>
        <end position="77"/>
    </location>
</feature>
<dbReference type="KEGG" id="chig:CH63R_11899"/>
<name>A0A1B7XZL6_COLHI</name>
<feature type="compositionally biased region" description="Basic and acidic residues" evidence="1">
    <location>
        <begin position="17"/>
        <end position="26"/>
    </location>
</feature>
<dbReference type="Proteomes" id="UP000092177">
    <property type="component" value="Chromosome 8"/>
</dbReference>
<dbReference type="RefSeq" id="XP_018153714.1">
    <property type="nucleotide sequence ID" value="XM_018306873.1"/>
</dbReference>
<keyword evidence="3" id="KW-1185">Reference proteome</keyword>
<sequence>MGKSKMDDAAAARIRKTRGDKDEFAKRAAMAAQANRHKETSGREQKRGQSSGGSNHEGGAEIRVAWSPIQKTESSKA</sequence>
<gene>
    <name evidence="2" type="ORF">CH63R_11899</name>
</gene>
<dbReference type="GeneID" id="28870980"/>
<accession>A0A1B7XZL6</accession>
<dbReference type="AlphaFoldDB" id="A0A1B7XZL6"/>